<dbReference type="RefSeq" id="WP_207164438.1">
    <property type="nucleotide sequence ID" value="NZ_CP071382.1"/>
</dbReference>
<dbReference type="EMBL" id="CP071382">
    <property type="protein sequence ID" value="QSV46659.1"/>
    <property type="molecule type" value="Genomic_DNA"/>
</dbReference>
<dbReference type="Proteomes" id="UP000663651">
    <property type="component" value="Chromosome"/>
</dbReference>
<reference evidence="3 4" key="1">
    <citation type="submission" date="2021-03" db="EMBL/GenBank/DDBJ databases">
        <title>Geobacter metallireducens gen. nov. sp. nov., a microorganism capable of coupling the complete oxidation of organic compounds to the reduction of iron and other metals.</title>
        <authorList>
            <person name="Li Y."/>
        </authorList>
    </citation>
    <scope>NUCLEOTIDE SEQUENCE [LARGE SCALE GENOMIC DNA]</scope>
    <source>
        <strain evidence="3 4">Jerry-YX</strain>
    </source>
</reference>
<protein>
    <submittedName>
        <fullName evidence="3">DNA-binding protein</fullName>
    </submittedName>
</protein>
<dbReference type="InterPro" id="IPR058837">
    <property type="entry name" value="MamS_MamX_dom"/>
</dbReference>
<dbReference type="Pfam" id="PF26390">
    <property type="entry name" value="MamS_MamX"/>
    <property type="match status" value="1"/>
</dbReference>
<accession>A0ABX7Q5E2</accession>
<name>A0ABX7Q5E2_9BACT</name>
<evidence type="ECO:0000259" key="2">
    <source>
        <dbReference type="Pfam" id="PF26390"/>
    </source>
</evidence>
<feature type="compositionally biased region" description="Gly residues" evidence="1">
    <location>
        <begin position="147"/>
        <end position="160"/>
    </location>
</feature>
<gene>
    <name evidence="3" type="ORF">JZM60_05110</name>
</gene>
<evidence type="ECO:0000313" key="3">
    <source>
        <dbReference type="EMBL" id="QSV46659.1"/>
    </source>
</evidence>
<evidence type="ECO:0000256" key="1">
    <source>
        <dbReference type="SAM" id="MobiDB-lite"/>
    </source>
</evidence>
<organism evidence="3 4">
    <name type="scientific">Geobacter benzoatilyticus</name>
    <dbReference type="NCBI Taxonomy" id="2815309"/>
    <lineage>
        <taxon>Bacteria</taxon>
        <taxon>Pseudomonadati</taxon>
        <taxon>Thermodesulfobacteriota</taxon>
        <taxon>Desulfuromonadia</taxon>
        <taxon>Geobacterales</taxon>
        <taxon>Geobacteraceae</taxon>
        <taxon>Geobacter</taxon>
    </lineage>
</organism>
<keyword evidence="3" id="KW-0238">DNA-binding</keyword>
<dbReference type="GO" id="GO:0003677">
    <property type="term" value="F:DNA binding"/>
    <property type="evidence" value="ECO:0007669"/>
    <property type="project" value="UniProtKB-KW"/>
</dbReference>
<feature type="domain" description="Magnetosome protein MamS/MamX" evidence="2">
    <location>
        <begin position="40"/>
        <end position="116"/>
    </location>
</feature>
<evidence type="ECO:0000313" key="4">
    <source>
        <dbReference type="Proteomes" id="UP000663651"/>
    </source>
</evidence>
<proteinExistence type="predicted"/>
<feature type="region of interest" description="Disordered" evidence="1">
    <location>
        <begin position="119"/>
        <end position="168"/>
    </location>
</feature>
<sequence>MLWQCLPADTSFAGFGFGFGGNDSDKSGLDFIRGYDPETVTMVTGRVVGTPHGGESNGTFIDVQAGGELVMLQVGPASYWEKNGIPVRLNDEVSAKGSKAQGKDGKSYLITRELTNKTAGASAEVRGDRGEPLWGSRSVGGVRSERSGGGMGGRSGGMRFRGGMMMRH</sequence>
<keyword evidence="4" id="KW-1185">Reference proteome</keyword>